<dbReference type="AlphaFoldDB" id="A0A8T1V3W0"/>
<evidence type="ECO:0000256" key="2">
    <source>
        <dbReference type="ARBA" id="ARBA00022801"/>
    </source>
</evidence>
<comment type="caution">
    <text evidence="4">The sequence shown here is derived from an EMBL/GenBank/DDBJ whole genome shotgun (WGS) entry which is preliminary data.</text>
</comment>
<organism evidence="4 5">
    <name type="scientific">Phytophthora pseudosyringae</name>
    <dbReference type="NCBI Taxonomy" id="221518"/>
    <lineage>
        <taxon>Eukaryota</taxon>
        <taxon>Sar</taxon>
        <taxon>Stramenopiles</taxon>
        <taxon>Oomycota</taxon>
        <taxon>Peronosporomycetes</taxon>
        <taxon>Peronosporales</taxon>
        <taxon>Peronosporaceae</taxon>
        <taxon>Phytophthora</taxon>
    </lineage>
</organism>
<dbReference type="GO" id="GO:0006508">
    <property type="term" value="P:proteolysis"/>
    <property type="evidence" value="ECO:0007669"/>
    <property type="project" value="UniProtKB-KW"/>
</dbReference>
<evidence type="ECO:0000313" key="4">
    <source>
        <dbReference type="EMBL" id="KAG7375957.1"/>
    </source>
</evidence>
<evidence type="ECO:0000313" key="5">
    <source>
        <dbReference type="Proteomes" id="UP000694044"/>
    </source>
</evidence>
<feature type="domain" description="Ubiquitin-like protease family profile" evidence="3">
    <location>
        <begin position="17"/>
        <end position="178"/>
    </location>
</feature>
<accession>A0A8T1V3W0</accession>
<dbReference type="EMBL" id="JAGDFM010000866">
    <property type="protein sequence ID" value="KAG7375957.1"/>
    <property type="molecule type" value="Genomic_DNA"/>
</dbReference>
<sequence length="237" mass="27161">MLGASCIRTRLSLSTEYEIYMDELIGYVTDHSWLSDSVLRYGLAVMTRGIENAVTISSFAFPQTHFPKQELFALRHVILLVNQGNCHWTVIIVRVEQHRQLSVYFYDPLNSDGNKEQLKQLWKDAFLPFLQRWHTEVKADTVAVIPFPDKVHVYSISTPTQPDGSGCGVMVLGMVHSFLTGQRGFELDVDTRQVIKVMRLRLQCVIMHRSTVHTISADDKQAASETERELVKFFKEN</sequence>
<evidence type="ECO:0000256" key="1">
    <source>
        <dbReference type="ARBA" id="ARBA00022670"/>
    </source>
</evidence>
<protein>
    <recommendedName>
        <fullName evidence="3">Ubiquitin-like protease family profile domain-containing protein</fullName>
    </recommendedName>
</protein>
<proteinExistence type="predicted"/>
<evidence type="ECO:0000259" key="3">
    <source>
        <dbReference type="PROSITE" id="PS50600"/>
    </source>
</evidence>
<dbReference type="GO" id="GO:0008234">
    <property type="term" value="F:cysteine-type peptidase activity"/>
    <property type="evidence" value="ECO:0007669"/>
    <property type="project" value="InterPro"/>
</dbReference>
<name>A0A8T1V3W0_9STRA</name>
<gene>
    <name evidence="4" type="ORF">PHYPSEUDO_014786</name>
</gene>
<keyword evidence="2" id="KW-0378">Hydrolase</keyword>
<dbReference type="OrthoDB" id="106668at2759"/>
<dbReference type="InterPro" id="IPR003653">
    <property type="entry name" value="Peptidase_C48_C"/>
</dbReference>
<dbReference type="Proteomes" id="UP000694044">
    <property type="component" value="Unassembled WGS sequence"/>
</dbReference>
<dbReference type="Pfam" id="PF02902">
    <property type="entry name" value="Peptidase_C48"/>
    <property type="match status" value="1"/>
</dbReference>
<keyword evidence="1" id="KW-0645">Protease</keyword>
<dbReference type="PROSITE" id="PS50600">
    <property type="entry name" value="ULP_PROTEASE"/>
    <property type="match status" value="1"/>
</dbReference>
<reference evidence="4" key="1">
    <citation type="submission" date="2021-02" db="EMBL/GenBank/DDBJ databases">
        <authorList>
            <person name="Palmer J.M."/>
        </authorList>
    </citation>
    <scope>NUCLEOTIDE SEQUENCE</scope>
    <source>
        <strain evidence="4">SCRP734</strain>
    </source>
</reference>
<keyword evidence="5" id="KW-1185">Reference proteome</keyword>